<evidence type="ECO:0000259" key="5">
    <source>
        <dbReference type="Pfam" id="PF01694"/>
    </source>
</evidence>
<dbReference type="AlphaFoldDB" id="A0A6S6QW83"/>
<gene>
    <name evidence="6" type="ORF">acsn021_30520</name>
</gene>
<name>A0A6S6QW83_9FIRM</name>
<protein>
    <recommendedName>
        <fullName evidence="5">Peptidase S54 rhomboid domain-containing protein</fullName>
    </recommendedName>
</protein>
<keyword evidence="2" id="KW-0812">Transmembrane</keyword>
<proteinExistence type="predicted"/>
<dbReference type="SUPFAM" id="SSF144091">
    <property type="entry name" value="Rhomboid-like"/>
    <property type="match status" value="1"/>
</dbReference>
<dbReference type="InterPro" id="IPR022764">
    <property type="entry name" value="Peptidase_S54_rhomboid_dom"/>
</dbReference>
<keyword evidence="7" id="KW-1185">Reference proteome</keyword>
<organism evidence="6 7">
    <name type="scientific">Anaerocolumna cellulosilytica</name>
    <dbReference type="NCBI Taxonomy" id="433286"/>
    <lineage>
        <taxon>Bacteria</taxon>
        <taxon>Bacillati</taxon>
        <taxon>Bacillota</taxon>
        <taxon>Clostridia</taxon>
        <taxon>Lachnospirales</taxon>
        <taxon>Lachnospiraceae</taxon>
        <taxon>Anaerocolumna</taxon>
    </lineage>
</organism>
<evidence type="ECO:0000256" key="3">
    <source>
        <dbReference type="ARBA" id="ARBA00022989"/>
    </source>
</evidence>
<evidence type="ECO:0000313" key="7">
    <source>
        <dbReference type="Proteomes" id="UP000515561"/>
    </source>
</evidence>
<sequence length="291" mass="34071">MNFINKLNRKFGKYAIHNLMLYIIVLYALGFLLDAINPAFYSNYLMLDVKKVLQGEVWRIFTFIIQPYGGNILFLAIELYLYYMIGNSLENAWGAFRFNLYYLTGILLNVLAVFVIYFSTGGSPNLGLTYINRAMFFAFAALYPNVQFLIFYFLPVKVKYLAYLYGAMIAYDVFRLFVAKRYDLCIAIILALGNFLIYFFSTRNYKRISPKEVKRKADFRRQVRPSGRTGNVVEFKGRKTITRHKCAVCGRTELDDENLEFRFCSKCDGNYEYCMDHLFTHEHVKKPDSNN</sequence>
<keyword evidence="3" id="KW-1133">Transmembrane helix</keyword>
<evidence type="ECO:0000313" key="6">
    <source>
        <dbReference type="EMBL" id="BCJ95483.1"/>
    </source>
</evidence>
<reference evidence="6 7" key="1">
    <citation type="journal article" date="2016" name="Int. J. Syst. Evol. Microbiol.">
        <title>Descriptions of Anaerotaenia torta gen. nov., sp. nov. and Anaerocolumna cellulosilytica gen. nov., sp. nov. isolated from a methanogenic reactor of cattle waste.</title>
        <authorList>
            <person name="Uek A."/>
            <person name="Ohtaki Y."/>
            <person name="Kaku N."/>
            <person name="Ueki K."/>
        </authorList>
    </citation>
    <scope>NUCLEOTIDE SEQUENCE [LARGE SCALE GENOMIC DNA]</scope>
    <source>
        <strain evidence="6 7">SN021</strain>
    </source>
</reference>
<dbReference type="InterPro" id="IPR035952">
    <property type="entry name" value="Rhomboid-like_sf"/>
</dbReference>
<comment type="subcellular location">
    <subcellularLocation>
        <location evidence="1">Membrane</location>
        <topology evidence="1">Multi-pass membrane protein</topology>
    </subcellularLocation>
</comment>
<dbReference type="Pfam" id="PF01694">
    <property type="entry name" value="Rhomboid"/>
    <property type="match status" value="1"/>
</dbReference>
<dbReference type="Gene3D" id="1.20.1540.10">
    <property type="entry name" value="Rhomboid-like"/>
    <property type="match status" value="1"/>
</dbReference>
<accession>A0A6S6QW83</accession>
<dbReference type="Proteomes" id="UP000515561">
    <property type="component" value="Chromosome"/>
</dbReference>
<evidence type="ECO:0000256" key="2">
    <source>
        <dbReference type="ARBA" id="ARBA00022692"/>
    </source>
</evidence>
<evidence type="ECO:0000256" key="1">
    <source>
        <dbReference type="ARBA" id="ARBA00004141"/>
    </source>
</evidence>
<feature type="domain" description="Peptidase S54 rhomboid" evidence="5">
    <location>
        <begin position="55"/>
        <end position="178"/>
    </location>
</feature>
<evidence type="ECO:0000256" key="4">
    <source>
        <dbReference type="ARBA" id="ARBA00023136"/>
    </source>
</evidence>
<dbReference type="EMBL" id="AP023367">
    <property type="protein sequence ID" value="BCJ95483.1"/>
    <property type="molecule type" value="Genomic_DNA"/>
</dbReference>
<keyword evidence="4" id="KW-0472">Membrane</keyword>
<dbReference type="KEGG" id="acel:acsn021_30520"/>
<dbReference type="RefSeq" id="WP_184094795.1">
    <property type="nucleotide sequence ID" value="NZ_AP023367.1"/>
</dbReference>
<dbReference type="GO" id="GO:0016020">
    <property type="term" value="C:membrane"/>
    <property type="evidence" value="ECO:0007669"/>
    <property type="project" value="UniProtKB-SubCell"/>
</dbReference>